<feature type="transmembrane region" description="Helical" evidence="6">
    <location>
        <begin position="87"/>
        <end position="112"/>
    </location>
</feature>
<dbReference type="PANTHER" id="PTHR40277:SF1">
    <property type="entry name" value="BLL5419 PROTEIN"/>
    <property type="match status" value="1"/>
</dbReference>
<evidence type="ECO:0000256" key="4">
    <source>
        <dbReference type="ARBA" id="ARBA00022989"/>
    </source>
</evidence>
<feature type="transmembrane region" description="Helical" evidence="6">
    <location>
        <begin position="197"/>
        <end position="220"/>
    </location>
</feature>
<feature type="transmembrane region" description="Helical" evidence="6">
    <location>
        <begin position="245"/>
        <end position="266"/>
    </location>
</feature>
<dbReference type="EMBL" id="AP019860">
    <property type="protein sequence ID" value="BBM84971.1"/>
    <property type="molecule type" value="Genomic_DNA"/>
</dbReference>
<feature type="transmembrane region" description="Helical" evidence="6">
    <location>
        <begin position="323"/>
        <end position="345"/>
    </location>
</feature>
<dbReference type="PANTHER" id="PTHR40277">
    <property type="entry name" value="BLL5419 PROTEIN"/>
    <property type="match status" value="1"/>
</dbReference>
<proteinExistence type="predicted"/>
<evidence type="ECO:0000256" key="3">
    <source>
        <dbReference type="ARBA" id="ARBA00022692"/>
    </source>
</evidence>
<keyword evidence="8" id="KW-1185">Reference proteome</keyword>
<dbReference type="Proteomes" id="UP000326354">
    <property type="component" value="Chromosome"/>
</dbReference>
<protein>
    <recommendedName>
        <fullName evidence="9">Flippase-like domain-containing protein</fullName>
    </recommendedName>
</protein>
<accession>A0A5S9IPA8</accession>
<dbReference type="KEGG" id="uam:UABAM_03334"/>
<keyword evidence="2" id="KW-1003">Cell membrane</keyword>
<gene>
    <name evidence="7" type="ORF">UABAM_03334</name>
</gene>
<dbReference type="InterPro" id="IPR022791">
    <property type="entry name" value="L-PG_synthase/AglD"/>
</dbReference>
<organism evidence="7 8">
    <name type="scientific">Uabimicrobium amorphum</name>
    <dbReference type="NCBI Taxonomy" id="2596890"/>
    <lineage>
        <taxon>Bacteria</taxon>
        <taxon>Pseudomonadati</taxon>
        <taxon>Planctomycetota</taxon>
        <taxon>Candidatus Uabimicrobiia</taxon>
        <taxon>Candidatus Uabimicrobiales</taxon>
        <taxon>Candidatus Uabimicrobiaceae</taxon>
        <taxon>Candidatus Uabimicrobium</taxon>
    </lineage>
</organism>
<feature type="transmembrane region" description="Helical" evidence="6">
    <location>
        <begin position="163"/>
        <end position="185"/>
    </location>
</feature>
<dbReference type="Pfam" id="PF03706">
    <property type="entry name" value="LPG_synthase_TM"/>
    <property type="match status" value="1"/>
</dbReference>
<evidence type="ECO:0000313" key="7">
    <source>
        <dbReference type="EMBL" id="BBM84971.1"/>
    </source>
</evidence>
<evidence type="ECO:0000256" key="6">
    <source>
        <dbReference type="SAM" id="Phobius"/>
    </source>
</evidence>
<evidence type="ECO:0000256" key="1">
    <source>
        <dbReference type="ARBA" id="ARBA00004651"/>
    </source>
</evidence>
<reference evidence="7 8" key="1">
    <citation type="submission" date="2019-08" db="EMBL/GenBank/DDBJ databases">
        <title>Complete genome sequence of Candidatus Uab amorphum.</title>
        <authorList>
            <person name="Shiratori T."/>
            <person name="Suzuki S."/>
            <person name="Kakizawa Y."/>
            <person name="Ishida K."/>
        </authorList>
    </citation>
    <scope>NUCLEOTIDE SEQUENCE [LARGE SCALE GENOMIC DNA]</scope>
    <source>
        <strain evidence="7 8">SRT547</strain>
    </source>
</reference>
<dbReference type="GO" id="GO:0005886">
    <property type="term" value="C:plasma membrane"/>
    <property type="evidence" value="ECO:0007669"/>
    <property type="project" value="UniProtKB-SubCell"/>
</dbReference>
<keyword evidence="3 6" id="KW-0812">Transmembrane</keyword>
<sequence>MRKHLSFLLRFSITLAILLYLVNYMIVFHDTIHLADGGVIPCSIQQITDSVHIINAQNTELKIPLSHIDPKKGIEYGFYSIIRNLNIAMYLAFTLFIVCNIFLTSWRIILLLQPQNINITFWQMSKINFVSTFFGNFLPGFTGGDALKIYYLARKSSQVLKPIAIVLFDRVIGLMALIFVATLVTSLQIHIAAIQHVAPFIFILFLGAITGILMLFFLPLSFIQNRHYLLDQIIDIVIITRKNPFIFAKTIFISVVVHSLTNIWVYGFATALGINLPIYIFFVFVPISFIIIMLPISLAGWGVGEATYSYLFSTVGVPKTKAVTLSVLTKFGKMLVGTIGALIWVSDKDIRRKE</sequence>
<comment type="subcellular location">
    <subcellularLocation>
        <location evidence="1">Cell membrane</location>
        <topology evidence="1">Multi-pass membrane protein</topology>
    </subcellularLocation>
</comment>
<evidence type="ECO:0000256" key="2">
    <source>
        <dbReference type="ARBA" id="ARBA00022475"/>
    </source>
</evidence>
<feature type="transmembrane region" description="Helical" evidence="6">
    <location>
        <begin position="7"/>
        <end position="27"/>
    </location>
</feature>
<evidence type="ECO:0008006" key="9">
    <source>
        <dbReference type="Google" id="ProtNLM"/>
    </source>
</evidence>
<keyword evidence="5 6" id="KW-0472">Membrane</keyword>
<dbReference type="RefSeq" id="WP_151969095.1">
    <property type="nucleotide sequence ID" value="NZ_AP019860.1"/>
</dbReference>
<dbReference type="AlphaFoldDB" id="A0A5S9IPA8"/>
<feature type="transmembrane region" description="Helical" evidence="6">
    <location>
        <begin position="133"/>
        <end position="151"/>
    </location>
</feature>
<keyword evidence="4 6" id="KW-1133">Transmembrane helix</keyword>
<evidence type="ECO:0000313" key="8">
    <source>
        <dbReference type="Proteomes" id="UP000326354"/>
    </source>
</evidence>
<feature type="transmembrane region" description="Helical" evidence="6">
    <location>
        <begin position="278"/>
        <end position="303"/>
    </location>
</feature>
<dbReference type="OrthoDB" id="279916at2"/>
<evidence type="ECO:0000256" key="5">
    <source>
        <dbReference type="ARBA" id="ARBA00023136"/>
    </source>
</evidence>
<name>A0A5S9IPA8_UABAM</name>